<proteinExistence type="predicted"/>
<feature type="region of interest" description="Disordered" evidence="1">
    <location>
        <begin position="1"/>
        <end position="20"/>
    </location>
</feature>
<organism evidence="2">
    <name type="scientific">Arundo donax</name>
    <name type="common">Giant reed</name>
    <name type="synonym">Donax arundinaceus</name>
    <dbReference type="NCBI Taxonomy" id="35708"/>
    <lineage>
        <taxon>Eukaryota</taxon>
        <taxon>Viridiplantae</taxon>
        <taxon>Streptophyta</taxon>
        <taxon>Embryophyta</taxon>
        <taxon>Tracheophyta</taxon>
        <taxon>Spermatophyta</taxon>
        <taxon>Magnoliopsida</taxon>
        <taxon>Liliopsida</taxon>
        <taxon>Poales</taxon>
        <taxon>Poaceae</taxon>
        <taxon>PACMAD clade</taxon>
        <taxon>Arundinoideae</taxon>
        <taxon>Arundineae</taxon>
        <taxon>Arundo</taxon>
    </lineage>
</organism>
<name>A0A0A9ET67_ARUDO</name>
<reference evidence="2" key="1">
    <citation type="submission" date="2014-09" db="EMBL/GenBank/DDBJ databases">
        <authorList>
            <person name="Magalhaes I.L.F."/>
            <person name="Oliveira U."/>
            <person name="Santos F.R."/>
            <person name="Vidigal T.H.D.A."/>
            <person name="Brescovit A.D."/>
            <person name="Santos A.J."/>
        </authorList>
    </citation>
    <scope>NUCLEOTIDE SEQUENCE</scope>
    <source>
        <tissue evidence="2">Shoot tissue taken approximately 20 cm above the soil surface</tissue>
    </source>
</reference>
<evidence type="ECO:0000313" key="2">
    <source>
        <dbReference type="EMBL" id="JAE02179.1"/>
    </source>
</evidence>
<dbReference type="EMBL" id="GBRH01195717">
    <property type="protein sequence ID" value="JAE02179.1"/>
    <property type="molecule type" value="Transcribed_RNA"/>
</dbReference>
<evidence type="ECO:0000256" key="1">
    <source>
        <dbReference type="SAM" id="MobiDB-lite"/>
    </source>
</evidence>
<accession>A0A0A9ET67</accession>
<dbReference type="AlphaFoldDB" id="A0A0A9ET67"/>
<reference evidence="2" key="2">
    <citation type="journal article" date="2015" name="Data Brief">
        <title>Shoot transcriptome of the giant reed, Arundo donax.</title>
        <authorList>
            <person name="Barrero R.A."/>
            <person name="Guerrero F.D."/>
            <person name="Moolhuijzen P."/>
            <person name="Goolsby J.A."/>
            <person name="Tidwell J."/>
            <person name="Bellgard S.E."/>
            <person name="Bellgard M.I."/>
        </authorList>
    </citation>
    <scope>NUCLEOTIDE SEQUENCE</scope>
    <source>
        <tissue evidence="2">Shoot tissue taken approximately 20 cm above the soil surface</tissue>
    </source>
</reference>
<sequence length="87" mass="9080">MDPPPAVPLPHPVHGSSPRGKCGIRTASPSLRCVGTVLQGLQGGGRPLGVGASHPAIQVAMIPCMEANTVRIRNLDHLQCLKYVPTP</sequence>
<feature type="compositionally biased region" description="Pro residues" evidence="1">
    <location>
        <begin position="1"/>
        <end position="11"/>
    </location>
</feature>
<protein>
    <submittedName>
        <fullName evidence="2">Uncharacterized protein</fullName>
    </submittedName>
</protein>